<accession>A0A3G8XWV3</accession>
<dbReference type="RefSeq" id="WP_125024436.1">
    <property type="nucleotide sequence ID" value="NZ_CP034159.1"/>
</dbReference>
<keyword evidence="1" id="KW-0472">Membrane</keyword>
<dbReference type="Pfam" id="PF11188">
    <property type="entry name" value="DUF2975"/>
    <property type="match status" value="1"/>
</dbReference>
<feature type="transmembrane region" description="Helical" evidence="1">
    <location>
        <begin position="138"/>
        <end position="157"/>
    </location>
</feature>
<dbReference type="InterPro" id="IPR021354">
    <property type="entry name" value="DUF2975"/>
</dbReference>
<protein>
    <submittedName>
        <fullName evidence="2">DUF2975 domain-containing protein</fullName>
    </submittedName>
</protein>
<evidence type="ECO:0000256" key="1">
    <source>
        <dbReference type="SAM" id="Phobius"/>
    </source>
</evidence>
<feature type="transmembrane region" description="Helical" evidence="1">
    <location>
        <begin position="12"/>
        <end position="33"/>
    </location>
</feature>
<keyword evidence="1" id="KW-0812">Transmembrane</keyword>
<sequence>MKIIGKKSLSLYVSYVLFFIFFVCAVHFLYTIIGHSILTYKFKTGSQIFSQTFILNNDVGWTQNKWTIPMKDLLKFRINYPFTDLQVSTGVFGSTQIIYNIIGMLFVTLFFYFSYRSFKEMSSDKIFNPNAIKWLQRFGYLNLIFGILSLVEGIGYNKITTSSFFQFFFLVFLGSMVLFIVAFFKKGYELQSENDLTI</sequence>
<organism evidence="2 3">
    <name type="scientific">Kaistella carnis</name>
    <dbReference type="NCBI Taxonomy" id="1241979"/>
    <lineage>
        <taxon>Bacteria</taxon>
        <taxon>Pseudomonadati</taxon>
        <taxon>Bacteroidota</taxon>
        <taxon>Flavobacteriia</taxon>
        <taxon>Flavobacteriales</taxon>
        <taxon>Weeksellaceae</taxon>
        <taxon>Chryseobacterium group</taxon>
        <taxon>Kaistella</taxon>
    </lineage>
</organism>
<proteinExistence type="predicted"/>
<evidence type="ECO:0000313" key="3">
    <source>
        <dbReference type="Proteomes" id="UP000270185"/>
    </source>
</evidence>
<dbReference type="KEGG" id="ccas:EIB73_08395"/>
<dbReference type="OrthoDB" id="1163870at2"/>
<feature type="transmembrane region" description="Helical" evidence="1">
    <location>
        <begin position="163"/>
        <end position="184"/>
    </location>
</feature>
<name>A0A3G8XWV3_9FLAO</name>
<keyword evidence="1" id="KW-1133">Transmembrane helix</keyword>
<dbReference type="Proteomes" id="UP000270185">
    <property type="component" value="Chromosome"/>
</dbReference>
<dbReference type="AlphaFoldDB" id="A0A3G8XWV3"/>
<evidence type="ECO:0000313" key="2">
    <source>
        <dbReference type="EMBL" id="AZI33191.1"/>
    </source>
</evidence>
<feature type="transmembrane region" description="Helical" evidence="1">
    <location>
        <begin position="97"/>
        <end position="118"/>
    </location>
</feature>
<gene>
    <name evidence="2" type="ORF">EIB73_08395</name>
</gene>
<dbReference type="EMBL" id="CP034159">
    <property type="protein sequence ID" value="AZI33191.1"/>
    <property type="molecule type" value="Genomic_DNA"/>
</dbReference>
<keyword evidence="3" id="KW-1185">Reference proteome</keyword>
<reference evidence="3" key="1">
    <citation type="submission" date="2018-11" db="EMBL/GenBank/DDBJ databases">
        <title>Proposal to divide the Flavobacteriaceae and reorganize its genera based on Amino Acid Identity values calculated from whole genome sequences.</title>
        <authorList>
            <person name="Nicholson A.C."/>
            <person name="Gulvik C.A."/>
            <person name="Whitney A.M."/>
            <person name="Humrighouse B.W."/>
            <person name="Bell M."/>
            <person name="Holmes B."/>
            <person name="Steigerwalt A.G."/>
            <person name="Villarma A."/>
            <person name="Sheth M."/>
            <person name="Batra D."/>
            <person name="Pryor J."/>
            <person name="Bernardet J.-F."/>
            <person name="Hugo C."/>
            <person name="Kampfer P."/>
            <person name="Newman J.D."/>
            <person name="McQuiston J.R."/>
        </authorList>
    </citation>
    <scope>NUCLEOTIDE SEQUENCE [LARGE SCALE GENOMIC DNA]</scope>
    <source>
        <strain evidence="3">G0081</strain>
    </source>
</reference>